<proteinExistence type="predicted"/>
<reference evidence="1" key="1">
    <citation type="submission" date="2016-08" db="EMBL/GenBank/DDBJ databases">
        <authorList>
            <person name="Ngugi D.K."/>
            <person name="Miyake S."/>
            <person name="Stingl U."/>
        </authorList>
    </citation>
    <scope>NUCLEOTIDE SEQUENCE</scope>
    <source>
        <strain evidence="1">SCG-D08WGA-EpuloA1</strain>
    </source>
</reference>
<evidence type="ECO:0000313" key="1">
    <source>
        <dbReference type="EMBL" id="ONI40684.1"/>
    </source>
</evidence>
<organism evidence="1 2">
    <name type="scientific">Candidatus Epulonipiscium fishelsonii</name>
    <dbReference type="NCBI Taxonomy" id="77094"/>
    <lineage>
        <taxon>Bacteria</taxon>
        <taxon>Bacillati</taxon>
        <taxon>Bacillota</taxon>
        <taxon>Clostridia</taxon>
        <taxon>Lachnospirales</taxon>
        <taxon>Lachnospiraceae</taxon>
        <taxon>Candidatus Epulonipiscium</taxon>
    </lineage>
</organism>
<accession>A0ACC8XCY9</accession>
<name>A0ACC8XCY9_9FIRM</name>
<dbReference type="EMBL" id="LJHD01000233">
    <property type="protein sequence ID" value="ONI40684.1"/>
    <property type="molecule type" value="Genomic_DNA"/>
</dbReference>
<keyword evidence="2" id="KW-1185">Reference proteome</keyword>
<protein>
    <submittedName>
        <fullName evidence="1">Uncharacterized protein</fullName>
    </submittedName>
</protein>
<evidence type="ECO:0000313" key="2">
    <source>
        <dbReference type="Proteomes" id="UP000188637"/>
    </source>
</evidence>
<dbReference type="Proteomes" id="UP000188637">
    <property type="component" value="Unassembled WGS sequence"/>
</dbReference>
<gene>
    <name evidence="1" type="ORF">AN640_08495</name>
</gene>
<sequence>MAIELIKKLMDVNEATQKETSQIVKERDLIVPDGKPDMQRVLFLDGNLKMDSFDVQQNRIIYKGEVDVTILYLPEHGNGICKMKGSVPIEDFMIFEGVDSEQRVEFIYDIEHLNWNILNERKLNIKVVIEVGAIVTKTKEIYLVEDLNTDIPIEKKMKELNIISMSPEKEEKIIVKDELTIPSNQPSIGDILKLSTSIKEDQIKRTADELIFNGMVEVAILYQSIEDNNISVYTNKIPFSGAVDLIKLDDEKHWDCTLDVAPTLVQVNPDYDGEDRIVDIECIVTAKYTTYNNEQLEIVDDVYSPGKFVGENSKMEKYVNLAFKDSISSVTKETLNIDGLNPDIHQIYNIELKSKVDEVEVNDDKLTIEGIIEVLVIYTDEEGPSKIITFMDSLPFNLELNTNLPENEDYIIDAKVNPKDVQLVSINRESLSIDYKLEYNLSIYETKQISVIDEIEIEDMTKETLNEYPSIIVYTVKNGETLWDMAKKFNTTVRNIAQVNEFDESYLPHSGEKVIIIKQSKF</sequence>
<comment type="caution">
    <text evidence="1">The sequence shown here is derived from an EMBL/GenBank/DDBJ whole genome shotgun (WGS) entry which is preliminary data.</text>
</comment>